<dbReference type="AlphaFoldDB" id="A0A9X9Q8Y1"/>
<feature type="region of interest" description="Disordered" evidence="1">
    <location>
        <begin position="243"/>
        <end position="284"/>
    </location>
</feature>
<sequence length="284" mass="31088">PLSEAEPVHPLSAPGPGRRRGKVPGRLLFLGKALLLGLTSPVLLQQPYPLQCPGHRLQQVGPPGLHAALQHRRDPVPGGHRPLQPLLPHNAAAACVLHAQHHLVRGPSALASESHPCRNRPGLRLRQPLDRRHLSHSTVHLVPSHLLARCHRLYRGDVSSPHYSNALGLHLLRPVWLQQHAGLHRHRRHVLRPDLADACPGHRLRTVRGLPGRRPRQCAVCVWTAAMHLALLPLCAHLPAADDQQPGHLQASAQQSHLPGGQPHLLPIPGEKQKSVNHNKVPGL</sequence>
<keyword evidence="3" id="KW-1185">Reference proteome</keyword>
<comment type="caution">
    <text evidence="2">The sequence shown here is derived from an EMBL/GenBank/DDBJ whole genome shotgun (WGS) entry which is preliminary data.</text>
</comment>
<dbReference type="Proteomes" id="UP000269945">
    <property type="component" value="Unassembled WGS sequence"/>
</dbReference>
<accession>A0A9X9Q8Y1</accession>
<reference evidence="2 3" key="1">
    <citation type="submission" date="2018-10" db="EMBL/GenBank/DDBJ databases">
        <authorList>
            <person name="Ekblom R."/>
            <person name="Jareborg N."/>
        </authorList>
    </citation>
    <scope>NUCLEOTIDE SEQUENCE [LARGE SCALE GENOMIC DNA]</scope>
    <source>
        <tissue evidence="2">Muscle</tissue>
    </source>
</reference>
<gene>
    <name evidence="2" type="ORF">BN2614_LOCUS4</name>
</gene>
<organism evidence="2 3">
    <name type="scientific">Gulo gulo</name>
    <name type="common">Wolverine</name>
    <name type="synonym">Gluton</name>
    <dbReference type="NCBI Taxonomy" id="48420"/>
    <lineage>
        <taxon>Eukaryota</taxon>
        <taxon>Metazoa</taxon>
        <taxon>Chordata</taxon>
        <taxon>Craniata</taxon>
        <taxon>Vertebrata</taxon>
        <taxon>Euteleostomi</taxon>
        <taxon>Mammalia</taxon>
        <taxon>Eutheria</taxon>
        <taxon>Laurasiatheria</taxon>
        <taxon>Carnivora</taxon>
        <taxon>Caniformia</taxon>
        <taxon>Musteloidea</taxon>
        <taxon>Mustelidae</taxon>
        <taxon>Guloninae</taxon>
        <taxon>Gulo</taxon>
    </lineage>
</organism>
<proteinExistence type="predicted"/>
<feature type="region of interest" description="Disordered" evidence="1">
    <location>
        <begin position="1"/>
        <end position="22"/>
    </location>
</feature>
<feature type="non-terminal residue" evidence="2">
    <location>
        <position position="1"/>
    </location>
</feature>
<evidence type="ECO:0000313" key="3">
    <source>
        <dbReference type="Proteomes" id="UP000269945"/>
    </source>
</evidence>
<dbReference type="EMBL" id="CYRY02044711">
    <property type="protein sequence ID" value="VCX39781.1"/>
    <property type="molecule type" value="Genomic_DNA"/>
</dbReference>
<name>A0A9X9Q8Y1_GULGU</name>
<evidence type="ECO:0000313" key="2">
    <source>
        <dbReference type="EMBL" id="VCX39781.1"/>
    </source>
</evidence>
<evidence type="ECO:0000256" key="1">
    <source>
        <dbReference type="SAM" id="MobiDB-lite"/>
    </source>
</evidence>
<protein>
    <submittedName>
        <fullName evidence="2">Uncharacterized protein</fullName>
    </submittedName>
</protein>